<dbReference type="Gene3D" id="1.25.40.10">
    <property type="entry name" value="Tetratricopeptide repeat domain"/>
    <property type="match status" value="1"/>
</dbReference>
<keyword evidence="2" id="KW-0143">Chaperone</keyword>
<accession>A0AAU7U473</accession>
<geneLocation type="plasmid" evidence="3">
    <name>plasmindB</name>
</geneLocation>
<dbReference type="Pfam" id="PF07720">
    <property type="entry name" value="TPR_3"/>
    <property type="match status" value="2"/>
</dbReference>
<gene>
    <name evidence="3" type="ORF">AAF463_24950</name>
</gene>
<sequence>MTQEKNEHQGNDVAQMASMLMEYVQKGVMLKDIEGVSNESMEEMYACAYHFYRENKLDEAENLFKMLCMYDLNNADYVIGLGAVHQIKKNYQRACDFYALAHVMAVNDLHPMFYGGQCNLLMGNTAKALQCFDMVISNSQDDTLVTKARVYMDTIKSNRPEFREK</sequence>
<dbReference type="PIRSF" id="PIRSF003165">
    <property type="entry name" value="Chaperone_SicA"/>
    <property type="match status" value="1"/>
</dbReference>
<dbReference type="InterPro" id="IPR016379">
    <property type="entry name" value="T3SS_Ca_resp_chp_LcrH/SycD_sub"/>
</dbReference>
<reference evidence="3" key="1">
    <citation type="submission" date="2024-06" db="EMBL/GenBank/DDBJ databases">
        <title>Multiomics insights into the TNT degradation mechanism by Pantoea sp. BJ2 isolated from an ammunition destruction site.</title>
        <authorList>
            <person name="Luo J."/>
        </authorList>
    </citation>
    <scope>NUCLEOTIDE SEQUENCE</scope>
    <source>
        <strain evidence="3">BJ2</strain>
        <plasmid evidence="3">plasmindB</plasmid>
    </source>
</reference>
<evidence type="ECO:0000256" key="1">
    <source>
        <dbReference type="ARBA" id="ARBA00010244"/>
    </source>
</evidence>
<organism evidence="3">
    <name type="scientific">Pantoea sp. BJ2</name>
    <dbReference type="NCBI Taxonomy" id="3141322"/>
    <lineage>
        <taxon>Bacteria</taxon>
        <taxon>Pseudomonadati</taxon>
        <taxon>Pseudomonadota</taxon>
        <taxon>Gammaproteobacteria</taxon>
        <taxon>Enterobacterales</taxon>
        <taxon>Erwiniaceae</taxon>
        <taxon>Pantoea</taxon>
    </lineage>
</organism>
<dbReference type="PRINTS" id="PR01595">
    <property type="entry name" value="SYCDCHAPRONE"/>
</dbReference>
<evidence type="ECO:0000256" key="2">
    <source>
        <dbReference type="ARBA" id="ARBA00023186"/>
    </source>
</evidence>
<evidence type="ECO:0000313" key="3">
    <source>
        <dbReference type="EMBL" id="XBV47571.1"/>
    </source>
</evidence>
<dbReference type="NCBIfam" id="TIGR02552">
    <property type="entry name" value="LcrH_SycD"/>
    <property type="match status" value="1"/>
</dbReference>
<name>A0AAU7U473_9GAMM</name>
<protein>
    <submittedName>
        <fullName evidence="3">SycD/LcrH family type III secretion system chaperone</fullName>
    </submittedName>
</protein>
<dbReference type="SUPFAM" id="SSF48452">
    <property type="entry name" value="TPR-like"/>
    <property type="match status" value="1"/>
</dbReference>
<dbReference type="InterPro" id="IPR011716">
    <property type="entry name" value="TPR-3"/>
</dbReference>
<proteinExistence type="inferred from homology"/>
<dbReference type="EMBL" id="CP158294">
    <property type="protein sequence ID" value="XBV47571.1"/>
    <property type="molecule type" value="Genomic_DNA"/>
</dbReference>
<dbReference type="AlphaFoldDB" id="A0AAU7U473"/>
<comment type="similarity">
    <text evidence="1">Belongs to the LcrH/SycD chaperone family.</text>
</comment>
<dbReference type="RefSeq" id="WP_350262615.1">
    <property type="nucleotide sequence ID" value="NZ_CP158294.1"/>
</dbReference>
<dbReference type="InterPro" id="IPR011990">
    <property type="entry name" value="TPR-like_helical_dom_sf"/>
</dbReference>
<keyword evidence="3" id="KW-0614">Plasmid</keyword>
<dbReference type="InterPro" id="IPR005415">
    <property type="entry name" value="T3SS_Ca_resp_chp_LcrH/SycD"/>
</dbReference>